<evidence type="ECO:0000313" key="1">
    <source>
        <dbReference type="EMBL" id="KAI3741896.1"/>
    </source>
</evidence>
<sequence>MVTTHRIRVQNAVTWQSSQSTKDASNRQQKVKLLVSDLKQIMRIELRRRSSGETELVEHDACTKGSNGTPKKLETTLTNQVLLVSRIGHMTRCSRKKRKSEKKQFKFTIHKDENS</sequence>
<gene>
    <name evidence="1" type="ORF">L1987_59574</name>
</gene>
<reference evidence="2" key="1">
    <citation type="journal article" date="2022" name="Mol. Ecol. Resour.">
        <title>The genomes of chicory, endive, great burdock and yacon provide insights into Asteraceae palaeo-polyploidization history and plant inulin production.</title>
        <authorList>
            <person name="Fan W."/>
            <person name="Wang S."/>
            <person name="Wang H."/>
            <person name="Wang A."/>
            <person name="Jiang F."/>
            <person name="Liu H."/>
            <person name="Zhao H."/>
            <person name="Xu D."/>
            <person name="Zhang Y."/>
        </authorList>
    </citation>
    <scope>NUCLEOTIDE SEQUENCE [LARGE SCALE GENOMIC DNA]</scope>
    <source>
        <strain evidence="2">cv. Yunnan</strain>
    </source>
</reference>
<name>A0ACB9D6D0_9ASTR</name>
<organism evidence="1 2">
    <name type="scientific">Smallanthus sonchifolius</name>
    <dbReference type="NCBI Taxonomy" id="185202"/>
    <lineage>
        <taxon>Eukaryota</taxon>
        <taxon>Viridiplantae</taxon>
        <taxon>Streptophyta</taxon>
        <taxon>Embryophyta</taxon>
        <taxon>Tracheophyta</taxon>
        <taxon>Spermatophyta</taxon>
        <taxon>Magnoliopsida</taxon>
        <taxon>eudicotyledons</taxon>
        <taxon>Gunneridae</taxon>
        <taxon>Pentapetalae</taxon>
        <taxon>asterids</taxon>
        <taxon>campanulids</taxon>
        <taxon>Asterales</taxon>
        <taxon>Asteraceae</taxon>
        <taxon>Asteroideae</taxon>
        <taxon>Heliantheae alliance</taxon>
        <taxon>Millerieae</taxon>
        <taxon>Smallanthus</taxon>
    </lineage>
</organism>
<dbReference type="EMBL" id="CM042037">
    <property type="protein sequence ID" value="KAI3741896.1"/>
    <property type="molecule type" value="Genomic_DNA"/>
</dbReference>
<reference evidence="1 2" key="2">
    <citation type="journal article" date="2022" name="Mol. Ecol. Resour.">
        <title>The genomes of chicory, endive, great burdock and yacon provide insights into Asteraceae paleo-polyploidization history and plant inulin production.</title>
        <authorList>
            <person name="Fan W."/>
            <person name="Wang S."/>
            <person name="Wang H."/>
            <person name="Wang A."/>
            <person name="Jiang F."/>
            <person name="Liu H."/>
            <person name="Zhao H."/>
            <person name="Xu D."/>
            <person name="Zhang Y."/>
        </authorList>
    </citation>
    <scope>NUCLEOTIDE SEQUENCE [LARGE SCALE GENOMIC DNA]</scope>
    <source>
        <strain evidence="2">cv. Yunnan</strain>
        <tissue evidence="1">Leaves</tissue>
    </source>
</reference>
<accession>A0ACB9D6D0</accession>
<dbReference type="Proteomes" id="UP001056120">
    <property type="component" value="Linkage Group LG20"/>
</dbReference>
<keyword evidence="2" id="KW-1185">Reference proteome</keyword>
<proteinExistence type="predicted"/>
<evidence type="ECO:0000313" key="2">
    <source>
        <dbReference type="Proteomes" id="UP001056120"/>
    </source>
</evidence>
<protein>
    <submittedName>
        <fullName evidence="1">Uncharacterized protein</fullName>
    </submittedName>
</protein>
<comment type="caution">
    <text evidence="1">The sequence shown here is derived from an EMBL/GenBank/DDBJ whole genome shotgun (WGS) entry which is preliminary data.</text>
</comment>